<evidence type="ECO:0000256" key="1">
    <source>
        <dbReference type="ARBA" id="ARBA00004123"/>
    </source>
</evidence>
<evidence type="ECO:0000256" key="2">
    <source>
        <dbReference type="ARBA" id="ARBA00023015"/>
    </source>
</evidence>
<dbReference type="Gene3D" id="4.10.280.10">
    <property type="entry name" value="Helix-loop-helix DNA-binding domain"/>
    <property type="match status" value="1"/>
</dbReference>
<keyword evidence="3" id="KW-0010">Activator</keyword>
<protein>
    <submittedName>
        <fullName evidence="9">GL3c</fullName>
    </submittedName>
</protein>
<feature type="domain" description="BHLH" evidence="8">
    <location>
        <begin position="412"/>
        <end position="461"/>
    </location>
</feature>
<evidence type="ECO:0000256" key="4">
    <source>
        <dbReference type="ARBA" id="ARBA00023163"/>
    </source>
</evidence>
<evidence type="ECO:0000256" key="3">
    <source>
        <dbReference type="ARBA" id="ARBA00023159"/>
    </source>
</evidence>
<evidence type="ECO:0000256" key="6">
    <source>
        <dbReference type="SAM" id="Coils"/>
    </source>
</evidence>
<sequence>MASGHHNQWGVPENLRKQLAFAVRNIQWSYAVFWSISSRHPGVLEWGDGYYNGDIKTRRTVQALEFNADRMGLLRSDQLRELYESLAADENWPQARRPSAALSPEDLTDTEWYYLVCMSFMFNIGQCLPGRTLANNQPIWLCNAPFADSKVFCRSLLAMSASIQTVVCFPYLGGVIELGVTELIVEDPSPIQHVLTSFLKIPFSVVSKTPRSVSGNAQYNKDCVYAKLDQEILGVMEVCSPNSSSNRTRLHQQAEELFMIEGLNDEISNCVNNSTSSSDCISQTLINPEKVSPILKENDDCLIERHEDNPMKMSSSDIQIDEIHYQSIVSTLLKSSHQLVLGPHFQNYNQESSFVSWKKGGFAGIQMPKIGTPQRLVKKILFEVARMHGDCLLDSREDNGRGDGLWIPQVDDINSSHVLAERRRREKIKERFLVLGSLVPSTNKVDKVSILDHTIEHLEELKRRVEELESCMVAKRQDSAEWTSDNNGNDHIGNRKKASKNKRKASDINEMETEINRVLLKDKLTDNVTVSTIEKDVVIEIRCPWREFVLLEIVDAISRLHLDSHSVQSTNIDGILSLTIKSKFKGSKIVSTGMIRQTLQRLVQKN</sequence>
<dbReference type="InterPro" id="IPR036638">
    <property type="entry name" value="HLH_DNA-bd_sf"/>
</dbReference>
<keyword evidence="2" id="KW-0805">Transcription regulation</keyword>
<keyword evidence="5" id="KW-0539">Nucleus</keyword>
<feature type="compositionally biased region" description="Basic residues" evidence="7">
    <location>
        <begin position="494"/>
        <end position="503"/>
    </location>
</feature>
<feature type="coiled-coil region" evidence="6">
    <location>
        <begin position="451"/>
        <end position="478"/>
    </location>
</feature>
<dbReference type="GO" id="GO:0046983">
    <property type="term" value="F:protein dimerization activity"/>
    <property type="evidence" value="ECO:0007669"/>
    <property type="project" value="InterPro"/>
</dbReference>
<name>A0A7D5PXI6_CAMSI</name>
<evidence type="ECO:0000259" key="8">
    <source>
        <dbReference type="PROSITE" id="PS50888"/>
    </source>
</evidence>
<dbReference type="InterPro" id="IPR025610">
    <property type="entry name" value="MYC/MYB_N"/>
</dbReference>
<dbReference type="EMBL" id="MN604032">
    <property type="protein sequence ID" value="QLI42587.1"/>
    <property type="molecule type" value="mRNA"/>
</dbReference>
<feature type="compositionally biased region" description="Polar residues" evidence="7">
    <location>
        <begin position="480"/>
        <end position="489"/>
    </location>
</feature>
<dbReference type="Pfam" id="PF14215">
    <property type="entry name" value="bHLH-MYC_N"/>
    <property type="match status" value="1"/>
</dbReference>
<dbReference type="InterPro" id="IPR011598">
    <property type="entry name" value="bHLH_dom"/>
</dbReference>
<evidence type="ECO:0000313" key="9">
    <source>
        <dbReference type="EMBL" id="QLI42587.1"/>
    </source>
</evidence>
<feature type="region of interest" description="Disordered" evidence="7">
    <location>
        <begin position="479"/>
        <end position="507"/>
    </location>
</feature>
<dbReference type="SMART" id="SM00353">
    <property type="entry name" value="HLH"/>
    <property type="match status" value="1"/>
</dbReference>
<organism evidence="9">
    <name type="scientific">Camellia sinensis</name>
    <name type="common">Tea plant</name>
    <name type="synonym">Thea sinensis</name>
    <dbReference type="NCBI Taxonomy" id="4442"/>
    <lineage>
        <taxon>Eukaryota</taxon>
        <taxon>Viridiplantae</taxon>
        <taxon>Streptophyta</taxon>
        <taxon>Embryophyta</taxon>
        <taxon>Tracheophyta</taxon>
        <taxon>Spermatophyta</taxon>
        <taxon>Magnoliopsida</taxon>
        <taxon>eudicotyledons</taxon>
        <taxon>Gunneridae</taxon>
        <taxon>Pentapetalae</taxon>
        <taxon>asterids</taxon>
        <taxon>Ericales</taxon>
        <taxon>Theaceae</taxon>
        <taxon>Camellia</taxon>
    </lineage>
</organism>
<dbReference type="PANTHER" id="PTHR46266">
    <property type="entry name" value="TRANSCRIPTION FACTOR TT8"/>
    <property type="match status" value="1"/>
</dbReference>
<dbReference type="GO" id="GO:0080090">
    <property type="term" value="P:regulation of primary metabolic process"/>
    <property type="evidence" value="ECO:0007669"/>
    <property type="project" value="UniProtKB-ARBA"/>
</dbReference>
<evidence type="ECO:0000256" key="7">
    <source>
        <dbReference type="SAM" id="MobiDB-lite"/>
    </source>
</evidence>
<accession>A0A7D5PXI6</accession>
<dbReference type="PANTHER" id="PTHR46266:SF3">
    <property type="entry name" value="TRANSCRIPTION FACTOR EGL1"/>
    <property type="match status" value="1"/>
</dbReference>
<dbReference type="Pfam" id="PF00010">
    <property type="entry name" value="HLH"/>
    <property type="match status" value="1"/>
</dbReference>
<evidence type="ECO:0000256" key="5">
    <source>
        <dbReference type="ARBA" id="ARBA00023242"/>
    </source>
</evidence>
<reference evidence="9" key="1">
    <citation type="submission" date="2019-10" db="EMBL/GenBank/DDBJ databases">
        <authorList>
            <person name="Li P."/>
            <person name="Zhao J."/>
        </authorList>
    </citation>
    <scope>NUCLEOTIDE SEQUENCE</scope>
</reference>
<dbReference type="PROSITE" id="PS50888">
    <property type="entry name" value="BHLH"/>
    <property type="match status" value="1"/>
</dbReference>
<proteinExistence type="evidence at transcript level"/>
<keyword evidence="4" id="KW-0804">Transcription</keyword>
<dbReference type="AlphaFoldDB" id="A0A7D5PXI6"/>
<dbReference type="InterPro" id="IPR054502">
    <property type="entry name" value="bHLH-TF_ACT-like_plant"/>
</dbReference>
<comment type="subcellular location">
    <subcellularLocation>
        <location evidence="1">Nucleus</location>
    </subcellularLocation>
</comment>
<dbReference type="Pfam" id="PF22754">
    <property type="entry name" value="bHLH-TF_ACT-like_plant"/>
    <property type="match status" value="1"/>
</dbReference>
<dbReference type="SUPFAM" id="SSF47459">
    <property type="entry name" value="HLH, helix-loop-helix DNA-binding domain"/>
    <property type="match status" value="1"/>
</dbReference>
<keyword evidence="6" id="KW-0175">Coiled coil</keyword>
<dbReference type="GO" id="GO:0005634">
    <property type="term" value="C:nucleus"/>
    <property type="evidence" value="ECO:0007669"/>
    <property type="project" value="UniProtKB-SubCell"/>
</dbReference>